<evidence type="ECO:0000313" key="2">
    <source>
        <dbReference type="Proteomes" id="UP001324115"/>
    </source>
</evidence>
<comment type="caution">
    <text evidence="1">The sequence shown here is derived from an EMBL/GenBank/DDBJ whole genome shotgun (WGS) entry which is preliminary data.</text>
</comment>
<sequence length="279" mass="31858">MLGLSQAGYKEKVLQRFSMKNSKKGLLPFRHGVPLSDDQRPKTQEEVDMMRQVPYASTVGSLMYAMLCTRPEICYSVGMVSRYQSNPGPKHWQAVKHILKYLWRTRDYMLVYRCEDLILIGYTDSDFQSDLNFRKSTLGCAFTLGGSAITWRRVKQSCIVDSTMEVEYVAACEAPKEAVWPKKFLSDLGVVRIEKVPITLFCDNNGAIALSKDPRNHKKGKHIKRKYHIIRDIIARRDVVVAKIESSNNLAIPFTKALPQRTFESHLEGMGVRLVHNSL</sequence>
<organism evidence="1 2">
    <name type="scientific">Quercus rubra</name>
    <name type="common">Northern red oak</name>
    <name type="synonym">Quercus borealis</name>
    <dbReference type="NCBI Taxonomy" id="3512"/>
    <lineage>
        <taxon>Eukaryota</taxon>
        <taxon>Viridiplantae</taxon>
        <taxon>Streptophyta</taxon>
        <taxon>Embryophyta</taxon>
        <taxon>Tracheophyta</taxon>
        <taxon>Spermatophyta</taxon>
        <taxon>Magnoliopsida</taxon>
        <taxon>eudicotyledons</taxon>
        <taxon>Gunneridae</taxon>
        <taxon>Pentapetalae</taxon>
        <taxon>rosids</taxon>
        <taxon>fabids</taxon>
        <taxon>Fagales</taxon>
        <taxon>Fagaceae</taxon>
        <taxon>Quercus</taxon>
    </lineage>
</organism>
<evidence type="ECO:0008006" key="3">
    <source>
        <dbReference type="Google" id="ProtNLM"/>
    </source>
</evidence>
<gene>
    <name evidence="1" type="ORF">RGQ29_020504</name>
</gene>
<evidence type="ECO:0000313" key="1">
    <source>
        <dbReference type="EMBL" id="KAK4589958.1"/>
    </source>
</evidence>
<dbReference type="CDD" id="cd09272">
    <property type="entry name" value="RNase_HI_RT_Ty1"/>
    <property type="match status" value="1"/>
</dbReference>
<accession>A0AAN7IQ57</accession>
<name>A0AAN7IQ57_QUERU</name>
<protein>
    <recommendedName>
        <fullName evidence="3">Gag/pol protein</fullName>
    </recommendedName>
</protein>
<dbReference type="PANTHER" id="PTHR11439:SF496">
    <property type="entry name" value="RNA-DIRECTED DNA POLYMERASE"/>
    <property type="match status" value="1"/>
</dbReference>
<keyword evidence="2" id="KW-1185">Reference proteome</keyword>
<reference evidence="1 2" key="1">
    <citation type="journal article" date="2023" name="G3 (Bethesda)">
        <title>A haplotype-resolved chromosome-scale genome for Quercus rubra L. provides insights into the genetics of adaptive traits for red oak species.</title>
        <authorList>
            <person name="Kapoor B."/>
            <person name="Jenkins J."/>
            <person name="Schmutz J."/>
            <person name="Zhebentyayeva T."/>
            <person name="Kuelheim C."/>
            <person name="Coggeshall M."/>
            <person name="Heim C."/>
            <person name="Lasky J.R."/>
            <person name="Leites L."/>
            <person name="Islam-Faridi N."/>
            <person name="Romero-Severson J."/>
            <person name="DeLeo V.L."/>
            <person name="Lucas S.M."/>
            <person name="Lazic D."/>
            <person name="Gailing O."/>
            <person name="Carlson J."/>
            <person name="Staton M."/>
        </authorList>
    </citation>
    <scope>NUCLEOTIDE SEQUENCE [LARGE SCALE GENOMIC DNA]</scope>
    <source>
        <strain evidence="1">Pseudo-F2</strain>
    </source>
</reference>
<proteinExistence type="predicted"/>
<dbReference type="AlphaFoldDB" id="A0AAN7IQ57"/>
<dbReference type="PANTHER" id="PTHR11439">
    <property type="entry name" value="GAG-POL-RELATED RETROTRANSPOSON"/>
    <property type="match status" value="1"/>
</dbReference>
<dbReference type="EMBL" id="JAXUIC010000005">
    <property type="protein sequence ID" value="KAK4589958.1"/>
    <property type="molecule type" value="Genomic_DNA"/>
</dbReference>
<dbReference type="Proteomes" id="UP001324115">
    <property type="component" value="Unassembled WGS sequence"/>
</dbReference>